<evidence type="ECO:0000313" key="4">
    <source>
        <dbReference type="Proteomes" id="UP001500653"/>
    </source>
</evidence>
<proteinExistence type="predicted"/>
<dbReference type="PANTHER" id="PTHR11236">
    <property type="entry name" value="AMINOBENZOATE/ANTHRANILATE SYNTHASE"/>
    <property type="match status" value="1"/>
</dbReference>
<accession>A0ABN1WAC0</accession>
<dbReference type="NCBIfam" id="NF004530">
    <property type="entry name" value="PRK05877.1"/>
    <property type="match status" value="1"/>
</dbReference>
<dbReference type="InterPro" id="IPR015890">
    <property type="entry name" value="Chorismate_C"/>
</dbReference>
<dbReference type="RefSeq" id="WP_253863331.1">
    <property type="nucleotide sequence ID" value="NZ_BAAALN010000005.1"/>
</dbReference>
<protein>
    <submittedName>
        <fullName evidence="3">Aminodeoxychorismate synthase component I</fullName>
    </submittedName>
</protein>
<evidence type="ECO:0000313" key="3">
    <source>
        <dbReference type="EMBL" id="GAA1235612.1"/>
    </source>
</evidence>
<dbReference type="PANTHER" id="PTHR11236:SF50">
    <property type="entry name" value="AMINODEOXYCHORISMATE SYNTHASE COMPONENT 1"/>
    <property type="match status" value="1"/>
</dbReference>
<organism evidence="3 4">
    <name type="scientific">Prauserella halophila</name>
    <dbReference type="NCBI Taxonomy" id="185641"/>
    <lineage>
        <taxon>Bacteria</taxon>
        <taxon>Bacillati</taxon>
        <taxon>Actinomycetota</taxon>
        <taxon>Actinomycetes</taxon>
        <taxon>Pseudonocardiales</taxon>
        <taxon>Pseudonocardiaceae</taxon>
        <taxon>Prauserella</taxon>
    </lineage>
</organism>
<dbReference type="Proteomes" id="UP001500653">
    <property type="component" value="Unassembled WGS sequence"/>
</dbReference>
<dbReference type="PRINTS" id="PR00095">
    <property type="entry name" value="ANTSNTHASEI"/>
</dbReference>
<dbReference type="EMBL" id="BAAALN010000005">
    <property type="protein sequence ID" value="GAA1235612.1"/>
    <property type="molecule type" value="Genomic_DNA"/>
</dbReference>
<dbReference type="InterPro" id="IPR005801">
    <property type="entry name" value="ADC_synthase"/>
</dbReference>
<dbReference type="Pfam" id="PF00425">
    <property type="entry name" value="Chorismate_bind"/>
    <property type="match status" value="1"/>
</dbReference>
<dbReference type="InterPro" id="IPR019999">
    <property type="entry name" value="Anth_synth_I-like"/>
</dbReference>
<evidence type="ECO:0000256" key="1">
    <source>
        <dbReference type="SAM" id="MobiDB-lite"/>
    </source>
</evidence>
<feature type="region of interest" description="Disordered" evidence="1">
    <location>
        <begin position="201"/>
        <end position="220"/>
    </location>
</feature>
<name>A0ABN1WAC0_9PSEU</name>
<feature type="region of interest" description="Disordered" evidence="1">
    <location>
        <begin position="62"/>
        <end position="109"/>
    </location>
</feature>
<reference evidence="4" key="1">
    <citation type="journal article" date="2019" name="Int. J. Syst. Evol. Microbiol.">
        <title>The Global Catalogue of Microorganisms (GCM) 10K type strain sequencing project: providing services to taxonomists for standard genome sequencing and annotation.</title>
        <authorList>
            <consortium name="The Broad Institute Genomics Platform"/>
            <consortium name="The Broad Institute Genome Sequencing Center for Infectious Disease"/>
            <person name="Wu L."/>
            <person name="Ma J."/>
        </authorList>
    </citation>
    <scope>NUCLEOTIDE SEQUENCE [LARGE SCALE GENOMIC DNA]</scope>
    <source>
        <strain evidence="4">JCM 13023</strain>
    </source>
</reference>
<feature type="compositionally biased region" description="Low complexity" evidence="1">
    <location>
        <begin position="492"/>
        <end position="504"/>
    </location>
</feature>
<feature type="compositionally biased region" description="Low complexity" evidence="1">
    <location>
        <begin position="94"/>
        <end position="108"/>
    </location>
</feature>
<dbReference type="Gene3D" id="3.60.120.10">
    <property type="entry name" value="Anthranilate synthase"/>
    <property type="match status" value="1"/>
</dbReference>
<gene>
    <name evidence="3" type="ORF">GCM10009676_19460</name>
</gene>
<evidence type="ECO:0000259" key="2">
    <source>
        <dbReference type="Pfam" id="PF00425"/>
    </source>
</evidence>
<dbReference type="SUPFAM" id="SSF56322">
    <property type="entry name" value="ADC synthase"/>
    <property type="match status" value="1"/>
</dbReference>
<comment type="caution">
    <text evidence="3">The sequence shown here is derived from an EMBL/GenBank/DDBJ whole genome shotgun (WGS) entry which is preliminary data.</text>
</comment>
<feature type="domain" description="Chorismate-utilising enzyme C-terminal" evidence="2">
    <location>
        <begin position="220"/>
        <end position="471"/>
    </location>
</feature>
<feature type="region of interest" description="Disordered" evidence="1">
    <location>
        <begin position="474"/>
        <end position="504"/>
    </location>
</feature>
<keyword evidence="4" id="KW-1185">Reference proteome</keyword>
<sequence length="504" mass="52180">MRLRRTALDCDLSPEQVLVVLDRRAREHGIPGPAALTGDWFGSRAVVAPSVHLEPEAELTGALAAPSRLPVGTDGPGNPASADVPPDSTPPDSTPSDSTPSDSTPSDAVGGGWMGYLSYDLADPSRRHGPLPPAAWGWAGHVLRLDAEGRWWFEALDGTPGGDADPDEFRQLLAGATSGEPGTSEPGTDAVTAGAATAEFTGAGPAAPTWQATSLHRPARADHERAVTECVRAIGAGEVFQANICTRFTGVFDGSPLALFTEGTRRLRPARAAYLAGEWGAAVSMSPELFVSRHGATVRSTPIKGTRPRRGPQDDAGAHLLRESVKDVAENVMITDLVRNDLGRVCEIGSVHVPELLAVRPAPGVWHLDSTVVGTLAPTSDDTSLLHAAFPPGSVTGAPKIRALDLIAELEPVARGLYTGAIGLASPIAGTELNVAIRTFEIAAGEVHVGVGGGITADSDARAEWHECLDKAAPLETLLASPPDGRETGDPAAGQSARAATTAS</sequence>